<dbReference type="KEGG" id="pacp:FAZ97_17240"/>
<name>A0A7Z2G817_9BURK</name>
<proteinExistence type="predicted"/>
<keyword evidence="2" id="KW-1185">Reference proteome</keyword>
<dbReference type="RefSeq" id="WP_158759664.1">
    <property type="nucleotide sequence ID" value="NZ_CP046910.1"/>
</dbReference>
<dbReference type="OrthoDB" id="9134529at2"/>
<evidence type="ECO:0000313" key="1">
    <source>
        <dbReference type="EMBL" id="QGZ56710.1"/>
    </source>
</evidence>
<reference evidence="1 2" key="1">
    <citation type="submission" date="2019-12" db="EMBL/GenBank/DDBJ databases">
        <title>Paraburkholderia acidiphila 7Q-K02 sp. nov and Paraburkholderia acidisoli DHF22 sp. nov., two strains isolated from forest soil.</title>
        <authorList>
            <person name="Gao Z."/>
            <person name="Qiu L."/>
        </authorList>
    </citation>
    <scope>NUCLEOTIDE SEQUENCE [LARGE SCALE GENOMIC DNA]</scope>
    <source>
        <strain evidence="1 2">7Q-K02</strain>
    </source>
</reference>
<sequence length="61" mass="6715">MNEELIALARAAGMFVQLDAVIGNQQYSSVRGSLDALRRFGDAYVDAQRRASGTQDQQQKV</sequence>
<evidence type="ECO:0000313" key="2">
    <source>
        <dbReference type="Proteomes" id="UP000434209"/>
    </source>
</evidence>
<protein>
    <submittedName>
        <fullName evidence="1">Uncharacterized protein</fullName>
    </submittedName>
</protein>
<gene>
    <name evidence="1" type="ORF">FAZ97_17240</name>
</gene>
<dbReference type="AlphaFoldDB" id="A0A7Z2G817"/>
<organism evidence="1 2">
    <name type="scientific">Paraburkholderia acidiphila</name>
    <dbReference type="NCBI Taxonomy" id="2571747"/>
    <lineage>
        <taxon>Bacteria</taxon>
        <taxon>Pseudomonadati</taxon>
        <taxon>Pseudomonadota</taxon>
        <taxon>Betaproteobacteria</taxon>
        <taxon>Burkholderiales</taxon>
        <taxon>Burkholderiaceae</taxon>
        <taxon>Paraburkholderia</taxon>
    </lineage>
</organism>
<dbReference type="Proteomes" id="UP000434209">
    <property type="component" value="Chromosome 2"/>
</dbReference>
<accession>A0A7Z2G817</accession>
<dbReference type="EMBL" id="CP046910">
    <property type="protein sequence ID" value="QGZ56710.1"/>
    <property type="molecule type" value="Genomic_DNA"/>
</dbReference>